<sequence length="236" mass="23829">MRFPAVRRPSPSLAVSVVALVVASTGTSYATGLIGSPDIKDNSIASVDIKNGTIQGKDVKKNTIGAKQVKDGSLRARDFKAGQLPAGQTGPQGPAGVGRWALVDATGTIIAQSGGFSVTAAYPATPAAANGNVYINAGENLANNGIIATIALQNTVDQNGDTVTNGRAPGADSNPEFSGEVAAAMCTPGVVNCAPPGTGNTSHLVVSPRNSDGSFTTDGDRKRFYVVVTGDSTDRG</sequence>
<dbReference type="AlphaFoldDB" id="A0A4Q2S1K5"/>
<name>A0A4Q2S1K5_9ACTN</name>
<evidence type="ECO:0000313" key="3">
    <source>
        <dbReference type="Proteomes" id="UP000294071"/>
    </source>
</evidence>
<dbReference type="RefSeq" id="WP_129399279.1">
    <property type="nucleotide sequence ID" value="NZ_SDWT01000001.1"/>
</dbReference>
<organism evidence="2 3">
    <name type="scientific">Nocardioides oleivorans</name>
    <dbReference type="NCBI Taxonomy" id="273676"/>
    <lineage>
        <taxon>Bacteria</taxon>
        <taxon>Bacillati</taxon>
        <taxon>Actinomycetota</taxon>
        <taxon>Actinomycetes</taxon>
        <taxon>Propionibacteriales</taxon>
        <taxon>Nocardioidaceae</taxon>
        <taxon>Nocardioides</taxon>
    </lineage>
</organism>
<proteinExistence type="predicted"/>
<evidence type="ECO:0000256" key="1">
    <source>
        <dbReference type="SAM" id="SignalP"/>
    </source>
</evidence>
<dbReference type="OrthoDB" id="5242386at2"/>
<feature type="signal peptide" evidence="1">
    <location>
        <begin position="1"/>
        <end position="30"/>
    </location>
</feature>
<keyword evidence="3" id="KW-1185">Reference proteome</keyword>
<dbReference type="EMBL" id="SDWT01000001">
    <property type="protein sequence ID" value="RYB93923.1"/>
    <property type="molecule type" value="Genomic_DNA"/>
</dbReference>
<keyword evidence="1" id="KW-0732">Signal</keyword>
<protein>
    <submittedName>
        <fullName evidence="2">Uncharacterized protein</fullName>
    </submittedName>
</protein>
<gene>
    <name evidence="2" type="ORF">EUA93_05860</name>
</gene>
<comment type="caution">
    <text evidence="2">The sequence shown here is derived from an EMBL/GenBank/DDBJ whole genome shotgun (WGS) entry which is preliminary data.</text>
</comment>
<dbReference type="Proteomes" id="UP000294071">
    <property type="component" value="Unassembled WGS sequence"/>
</dbReference>
<accession>A0A4Q2S1K5</accession>
<feature type="chain" id="PRO_5020263364" evidence="1">
    <location>
        <begin position="31"/>
        <end position="236"/>
    </location>
</feature>
<reference evidence="2 3" key="1">
    <citation type="submission" date="2019-01" db="EMBL/GenBank/DDBJ databases">
        <title>Novel species of Nocardioides.</title>
        <authorList>
            <person name="Liu Q."/>
            <person name="Xin Y.-H."/>
        </authorList>
    </citation>
    <scope>NUCLEOTIDE SEQUENCE [LARGE SCALE GENOMIC DNA]</scope>
    <source>
        <strain evidence="2 3">CGMCC 4.6882</strain>
    </source>
</reference>
<evidence type="ECO:0000313" key="2">
    <source>
        <dbReference type="EMBL" id="RYB93923.1"/>
    </source>
</evidence>